<sequence length="1589" mass="181592">MPKKKYALLRKILKNSHGILSSDSSESGAEGFLFSSEEENLASEDDGGDFSSPAWSSNTNSSSSAHFARRPEKINPPKRPPAQRRSNHPWWEHSQKEKKKERQRKKERQKHRRVNKCLERINDSFFNTDQSAKCALEQKKRKDKCRKGTTTTITTTKNRRDRRGHTKWSASPHPGQRNSHGGSPIPEFHADWENPLQSNFPFSSSFLGKDMPAQRESTNQGNDCWTTCLQDQPTAKCVLCVEDTQMGKIKEIILSISAVKPMCISCFFIFTNLLHYHPVVCLSCFRRQFPPDRAAICAVCACPEKGTSMGTHREQLAVAKKELEIIMSLVKYKQRHSPPSDSFLNYFVNVSYCLKHLYLYLNSHQTLIFCRNRIFARYSVPFVDLLGRLTGGAKAVSFQRDGAEGWHWRQSHQRRDGVHQCAHQKEAPPVREVKGENLEGSEQVSYSEEVRDSEEVITSEHDTHSEDVTNSDHFYPLEPSNFARDVDWEAPHFSDHAQAVGSNGGALEKEEEAHHGGGSANGKGEEEEKEVEEEKEKVKEEEEEKEVKDEDEEVEEEDEEVKEEGVKEEKEEGNESEEAQRTGEENGPKESQKTEEEDESKEAQEAGEEDKPTPAECRKDQWEEDPTEKQGQHGEEVEEEEIEEDVEMVEVQENIPCVEEARQGGVEEEPERGETPEGKSPPAGEPTTEEPLLRREVESADAPPKEPLDRITLPLEEEATRKTDIIRKIISKNEEEKKLKEDHQMEEKIAHTFSEAVIYSLLELRSGKMASSFDQLKQYDIKFKERDFNKTVKKYHTRGDLFLYYVRYVQRKEREAQRLYESLQTANKEVQTVRRRFRLNYGTTPTQTDINQEVRTKDKQLRRAQILLGNKLSGFERLSNVKEAYRIVDEVRLQLGQALNGGGAEGELRLPKGIPLAMKNFLKNGISLCREDMRKNPSRGTTNGELLHLHAKYSNFRSDVQALLKMMTLLYARFSDRNRAANEEDTKDTLNEMKMFAYDRRAKKIIRNLDNPSKMRVPIQPCKWKAVAGRVSGGTQLRCGANTRGRRGTRRRAASSSFSSSPPMVFILDIKKKNLEKFLLHNNRVEIVDKHTILYLREVYHFDHIFINHIFCNGLMSSVVCKYVEKFVGQHNVALFNFSLTCARKKKMSFLNSFADCFEVAARKASGGKPEGGLQGRLATRLEAPLHARASPKPHAQPPPARVWGKHHDSKRDCKQGRAKKGKDTNYHEGGDDKSKCPNKDVDTSPNKSQKKRIKKKGTCQDDRTNDAHGKQKGSNTREKKTILTKIINELKKKTNETYADDTYSLTLHMYAQRGVGHLYNIGRRVFSGIEEAHKLQGGAAPDGGTPPDECTPPGDEPHDPSADADGNTDTDLNTRGSHKHAAPYSLCIDLKKIGNINRLINYKEINKYKRHTIIFLIKLEFSSRQGGEIQSKGQGRSHHKRIFHFALVDINIPIFDVMKRKKNKINYLTEFRNKKNFQNIFVNYIQSYFLNNPPPMVSASNKIVKFLFRNKPHTCFFLHMDDDFLFSNTTPLSYCTANLTKKGDAQNVNQDAQHGDEEKSNNVIILQLLYIYYWCTVCECGELENVGN</sequence>
<evidence type="ECO:0000313" key="4">
    <source>
        <dbReference type="Proteomes" id="UP000030640"/>
    </source>
</evidence>
<feature type="region of interest" description="Disordered" evidence="2">
    <location>
        <begin position="136"/>
        <end position="185"/>
    </location>
</feature>
<organism evidence="3 4">
    <name type="scientific">Plasmodium inui San Antonio 1</name>
    <dbReference type="NCBI Taxonomy" id="1237626"/>
    <lineage>
        <taxon>Eukaryota</taxon>
        <taxon>Sar</taxon>
        <taxon>Alveolata</taxon>
        <taxon>Apicomplexa</taxon>
        <taxon>Aconoidasida</taxon>
        <taxon>Haemosporida</taxon>
        <taxon>Plasmodiidae</taxon>
        <taxon>Plasmodium</taxon>
        <taxon>Plasmodium (Plasmodium)</taxon>
    </lineage>
</organism>
<feature type="coiled-coil region" evidence="1">
    <location>
        <begin position="809"/>
        <end position="836"/>
    </location>
</feature>
<keyword evidence="1" id="KW-0175">Coiled coil</keyword>
<feature type="compositionally biased region" description="Basic and acidic residues" evidence="2">
    <location>
        <begin position="1206"/>
        <end position="1243"/>
    </location>
</feature>
<feature type="compositionally biased region" description="Basic residues" evidence="2">
    <location>
        <begin position="157"/>
        <end position="166"/>
    </location>
</feature>
<feature type="compositionally biased region" description="Basic and acidic residues" evidence="2">
    <location>
        <begin position="448"/>
        <end position="467"/>
    </location>
</feature>
<feature type="compositionally biased region" description="Basic residues" evidence="2">
    <location>
        <begin position="101"/>
        <end position="115"/>
    </location>
</feature>
<feature type="compositionally biased region" description="Basic and acidic residues" evidence="2">
    <location>
        <begin position="90"/>
        <end position="100"/>
    </location>
</feature>
<dbReference type="GeneID" id="20038362"/>
<evidence type="ECO:0000256" key="2">
    <source>
        <dbReference type="SAM" id="MobiDB-lite"/>
    </source>
</evidence>
<gene>
    <name evidence="3" type="ORF">C922_03088</name>
</gene>
<dbReference type="Proteomes" id="UP000030640">
    <property type="component" value="Unassembled WGS sequence"/>
</dbReference>
<dbReference type="PANTHER" id="PTHR36812">
    <property type="entry name" value="NEUROFILAMENT TRIPLET M PROTEIN-LIKE PROTEIN"/>
    <property type="match status" value="1"/>
</dbReference>
<feature type="compositionally biased region" description="Low complexity" evidence="2">
    <location>
        <begin position="1338"/>
        <end position="1349"/>
    </location>
</feature>
<dbReference type="PANTHER" id="PTHR36812:SF9">
    <property type="entry name" value="MYB-LIKE PROTEIN X ISOFORM X1"/>
    <property type="match status" value="1"/>
</dbReference>
<feature type="compositionally biased region" description="Basic residues" evidence="2">
    <location>
        <begin position="1044"/>
        <end position="1053"/>
    </location>
</feature>
<feature type="compositionally biased region" description="Acidic residues" evidence="2">
    <location>
        <begin position="36"/>
        <end position="48"/>
    </location>
</feature>
<feature type="compositionally biased region" description="Low complexity" evidence="2">
    <location>
        <begin position="51"/>
        <end position="65"/>
    </location>
</feature>
<name>W7ABH8_9APIC</name>
<dbReference type="EMBL" id="KI965471">
    <property type="protein sequence ID" value="EUD66454.1"/>
    <property type="molecule type" value="Genomic_DNA"/>
</dbReference>
<evidence type="ECO:0000256" key="1">
    <source>
        <dbReference type="SAM" id="Coils"/>
    </source>
</evidence>
<feature type="region of interest" description="Disordered" evidence="2">
    <location>
        <begin position="1336"/>
        <end position="1379"/>
    </location>
</feature>
<feature type="compositionally biased region" description="Basic and acidic residues" evidence="2">
    <location>
        <begin position="532"/>
        <end position="548"/>
    </location>
</feature>
<feature type="compositionally biased region" description="Basic and acidic residues" evidence="2">
    <location>
        <begin position="417"/>
        <end position="437"/>
    </location>
</feature>
<feature type="compositionally biased region" description="Basic and acidic residues" evidence="2">
    <location>
        <begin position="578"/>
        <end position="594"/>
    </location>
</feature>
<feature type="compositionally biased region" description="Basic and acidic residues" evidence="2">
    <location>
        <begin position="601"/>
        <end position="635"/>
    </location>
</feature>
<feature type="region of interest" description="Disordered" evidence="2">
    <location>
        <begin position="1189"/>
        <end position="1280"/>
    </location>
</feature>
<feature type="region of interest" description="Disordered" evidence="2">
    <location>
        <begin position="496"/>
        <end position="711"/>
    </location>
</feature>
<dbReference type="RefSeq" id="XP_008816902.1">
    <property type="nucleotide sequence ID" value="XM_008818680.1"/>
</dbReference>
<dbReference type="OrthoDB" id="386544at2759"/>
<feature type="compositionally biased region" description="Basic residues" evidence="2">
    <location>
        <begin position="1249"/>
        <end position="1258"/>
    </location>
</feature>
<protein>
    <submittedName>
        <fullName evidence="3">Uncharacterized protein</fullName>
    </submittedName>
</protein>
<accession>W7ABH8</accession>
<feature type="compositionally biased region" description="Polar residues" evidence="2">
    <location>
        <begin position="18"/>
        <end position="27"/>
    </location>
</feature>
<feature type="compositionally biased region" description="Basic and acidic residues" evidence="2">
    <location>
        <begin position="1259"/>
        <end position="1280"/>
    </location>
</feature>
<feature type="compositionally biased region" description="Acidic residues" evidence="2">
    <location>
        <begin position="549"/>
        <end position="562"/>
    </location>
</feature>
<evidence type="ECO:0000313" key="3">
    <source>
        <dbReference type="EMBL" id="EUD66454.1"/>
    </source>
</evidence>
<feature type="region of interest" description="Disordered" evidence="2">
    <location>
        <begin position="1038"/>
        <end position="1057"/>
    </location>
</feature>
<feature type="compositionally biased region" description="Acidic residues" evidence="2">
    <location>
        <begin position="636"/>
        <end position="650"/>
    </location>
</feature>
<dbReference type="VEuPathDB" id="PlasmoDB:C922_03088"/>
<feature type="compositionally biased region" description="Basic and acidic residues" evidence="2">
    <location>
        <begin position="691"/>
        <end position="709"/>
    </location>
</feature>
<reference evidence="3 4" key="1">
    <citation type="submission" date="2013-02" db="EMBL/GenBank/DDBJ databases">
        <title>The Genome Sequence of Plasmodium inui San Antonio 1.</title>
        <authorList>
            <consortium name="The Broad Institute Genome Sequencing Platform"/>
            <consortium name="The Broad Institute Genome Sequencing Center for Infectious Disease"/>
            <person name="Neafsey D."/>
            <person name="Cheeseman I."/>
            <person name="Volkman S."/>
            <person name="Adams J."/>
            <person name="Walker B."/>
            <person name="Young S.K."/>
            <person name="Zeng Q."/>
            <person name="Gargeya S."/>
            <person name="Fitzgerald M."/>
            <person name="Haas B."/>
            <person name="Abouelleil A."/>
            <person name="Alvarado L."/>
            <person name="Arachchi H.M."/>
            <person name="Berlin A.M."/>
            <person name="Chapman S.B."/>
            <person name="Dewar J."/>
            <person name="Goldberg J."/>
            <person name="Griggs A."/>
            <person name="Gujja S."/>
            <person name="Hansen M."/>
            <person name="Howarth C."/>
            <person name="Imamovic A."/>
            <person name="Larimer J."/>
            <person name="McCowan C."/>
            <person name="Murphy C."/>
            <person name="Neiman D."/>
            <person name="Pearson M."/>
            <person name="Priest M."/>
            <person name="Roberts A."/>
            <person name="Saif S."/>
            <person name="Shea T."/>
            <person name="Sisk P."/>
            <person name="Sykes S."/>
            <person name="Wortman J."/>
            <person name="Nusbaum C."/>
            <person name="Birren B."/>
        </authorList>
    </citation>
    <scope>NUCLEOTIDE SEQUENCE [LARGE SCALE GENOMIC DNA]</scope>
    <source>
        <strain evidence="3 4">San Antonio 1</strain>
    </source>
</reference>
<feature type="region of interest" description="Disordered" evidence="2">
    <location>
        <begin position="417"/>
        <end position="476"/>
    </location>
</feature>
<feature type="region of interest" description="Disordered" evidence="2">
    <location>
        <begin position="15"/>
        <end position="115"/>
    </location>
</feature>
<keyword evidence="4" id="KW-1185">Reference proteome</keyword>
<proteinExistence type="predicted"/>